<proteinExistence type="predicted"/>
<evidence type="ECO:0000313" key="1">
    <source>
        <dbReference type="EMBL" id="KKL75315.1"/>
    </source>
</evidence>
<protein>
    <submittedName>
        <fullName evidence="1">Uncharacterized protein</fullName>
    </submittedName>
</protein>
<comment type="caution">
    <text evidence="1">The sequence shown here is derived from an EMBL/GenBank/DDBJ whole genome shotgun (WGS) entry which is preliminary data.</text>
</comment>
<dbReference type="AlphaFoldDB" id="A0A0F9H124"/>
<name>A0A0F9H124_9ZZZZ</name>
<accession>A0A0F9H124</accession>
<sequence>DIATAFERHRNQFDRYCLGNLKLRLRLPWSFVLSLHRDGKRLLSTEAVSRKLGLAPAPTIVNGCPLGELKPGDLNPEQGGLR</sequence>
<organism evidence="1">
    <name type="scientific">marine sediment metagenome</name>
    <dbReference type="NCBI Taxonomy" id="412755"/>
    <lineage>
        <taxon>unclassified sequences</taxon>
        <taxon>metagenomes</taxon>
        <taxon>ecological metagenomes</taxon>
    </lineage>
</organism>
<dbReference type="EMBL" id="LAZR01024385">
    <property type="protein sequence ID" value="KKL75315.1"/>
    <property type="molecule type" value="Genomic_DNA"/>
</dbReference>
<gene>
    <name evidence="1" type="ORF">LCGC14_2056090</name>
</gene>
<feature type="non-terminal residue" evidence="1">
    <location>
        <position position="1"/>
    </location>
</feature>
<reference evidence="1" key="1">
    <citation type="journal article" date="2015" name="Nature">
        <title>Complex archaea that bridge the gap between prokaryotes and eukaryotes.</title>
        <authorList>
            <person name="Spang A."/>
            <person name="Saw J.H."/>
            <person name="Jorgensen S.L."/>
            <person name="Zaremba-Niedzwiedzka K."/>
            <person name="Martijn J."/>
            <person name="Lind A.E."/>
            <person name="van Eijk R."/>
            <person name="Schleper C."/>
            <person name="Guy L."/>
            <person name="Ettema T.J."/>
        </authorList>
    </citation>
    <scope>NUCLEOTIDE SEQUENCE</scope>
</reference>